<dbReference type="Proteomes" id="UP001153269">
    <property type="component" value="Unassembled WGS sequence"/>
</dbReference>
<keyword evidence="2" id="KW-1185">Reference proteome</keyword>
<accession>A0A9N7W0R0</accession>
<dbReference type="AlphaFoldDB" id="A0A9N7W0R0"/>
<sequence length="117" mass="12947">MLRVRGVTGGPPVFCSLARTRIDSRSQGRAPGAPPLPLCAGRRFPVLGLESSTRLTKAAESRVRELGDIFHSVRVPFCYNCCRDEARMEICIEPVVFLREKSCCSKTASYKSRKGNN</sequence>
<proteinExistence type="predicted"/>
<name>A0A9N7W0R0_PLEPL</name>
<reference evidence="1" key="1">
    <citation type="submission" date="2020-03" db="EMBL/GenBank/DDBJ databases">
        <authorList>
            <person name="Weist P."/>
        </authorList>
    </citation>
    <scope>NUCLEOTIDE SEQUENCE</scope>
</reference>
<evidence type="ECO:0000313" key="1">
    <source>
        <dbReference type="EMBL" id="CAB1459399.1"/>
    </source>
</evidence>
<organism evidence="1 2">
    <name type="scientific">Pleuronectes platessa</name>
    <name type="common">European plaice</name>
    <dbReference type="NCBI Taxonomy" id="8262"/>
    <lineage>
        <taxon>Eukaryota</taxon>
        <taxon>Metazoa</taxon>
        <taxon>Chordata</taxon>
        <taxon>Craniata</taxon>
        <taxon>Vertebrata</taxon>
        <taxon>Euteleostomi</taxon>
        <taxon>Actinopterygii</taxon>
        <taxon>Neopterygii</taxon>
        <taxon>Teleostei</taxon>
        <taxon>Neoteleostei</taxon>
        <taxon>Acanthomorphata</taxon>
        <taxon>Carangaria</taxon>
        <taxon>Pleuronectiformes</taxon>
        <taxon>Pleuronectoidei</taxon>
        <taxon>Pleuronectidae</taxon>
        <taxon>Pleuronectes</taxon>
    </lineage>
</organism>
<comment type="caution">
    <text evidence="1">The sequence shown here is derived from an EMBL/GenBank/DDBJ whole genome shotgun (WGS) entry which is preliminary data.</text>
</comment>
<gene>
    <name evidence="1" type="ORF">PLEPLA_LOCUS47236</name>
</gene>
<evidence type="ECO:0000313" key="2">
    <source>
        <dbReference type="Proteomes" id="UP001153269"/>
    </source>
</evidence>
<dbReference type="EMBL" id="CADEAL010004429">
    <property type="protein sequence ID" value="CAB1459399.1"/>
    <property type="molecule type" value="Genomic_DNA"/>
</dbReference>
<protein>
    <submittedName>
        <fullName evidence="1">Uncharacterized protein</fullName>
    </submittedName>
</protein>